<dbReference type="Gene3D" id="3.40.50.2000">
    <property type="entry name" value="Glycogen Phosphorylase B"/>
    <property type="match status" value="2"/>
</dbReference>
<name>A0A7X3SJD4_9FIRM</name>
<evidence type="ECO:0000313" key="2">
    <source>
        <dbReference type="EMBL" id="MXP76211.1"/>
    </source>
</evidence>
<dbReference type="PANTHER" id="PTHR12526:SF630">
    <property type="entry name" value="GLYCOSYLTRANSFERASE"/>
    <property type="match status" value="1"/>
</dbReference>
<organism evidence="2 3">
    <name type="scientific">Sporofaciens musculi</name>
    <dbReference type="NCBI Taxonomy" id="2681861"/>
    <lineage>
        <taxon>Bacteria</taxon>
        <taxon>Bacillati</taxon>
        <taxon>Bacillota</taxon>
        <taxon>Clostridia</taxon>
        <taxon>Lachnospirales</taxon>
        <taxon>Lachnospiraceae</taxon>
        <taxon>Sporofaciens</taxon>
    </lineage>
</organism>
<dbReference type="Proteomes" id="UP000460412">
    <property type="component" value="Unassembled WGS sequence"/>
</dbReference>
<dbReference type="EMBL" id="WUQX01000001">
    <property type="protein sequence ID" value="MXP76211.1"/>
    <property type="molecule type" value="Genomic_DNA"/>
</dbReference>
<dbReference type="AlphaFoldDB" id="A0A7X3SJD4"/>
<evidence type="ECO:0000259" key="1">
    <source>
        <dbReference type="Pfam" id="PF00534"/>
    </source>
</evidence>
<proteinExistence type="predicted"/>
<dbReference type="InterPro" id="IPR001296">
    <property type="entry name" value="Glyco_trans_1"/>
</dbReference>
<accession>A0A7X3SJD4</accession>
<keyword evidence="3" id="KW-1185">Reference proteome</keyword>
<keyword evidence="2" id="KW-0808">Transferase</keyword>
<reference evidence="2 3" key="1">
    <citation type="submission" date="2019-12" db="EMBL/GenBank/DDBJ databases">
        <title>Sporaefaciens musculi gen. nov., sp. nov., a novel bacterium isolated from the caecum of an obese mouse.</title>
        <authorList>
            <person name="Rasmussen T.S."/>
            <person name="Streidl T."/>
            <person name="Hitch T.C.A."/>
            <person name="Wortmann E."/>
            <person name="Deptula P."/>
            <person name="Hansen M."/>
            <person name="Nielsen D.S."/>
            <person name="Clavel T."/>
            <person name="Vogensen F.K."/>
        </authorList>
    </citation>
    <scope>NUCLEOTIDE SEQUENCE [LARGE SCALE GENOMIC DNA]</scope>
    <source>
        <strain evidence="2 3">WCA-9-b2</strain>
    </source>
</reference>
<gene>
    <name evidence="2" type="ORF">GN277_12650</name>
</gene>
<dbReference type="SUPFAM" id="SSF53756">
    <property type="entry name" value="UDP-Glycosyltransferase/glycogen phosphorylase"/>
    <property type="match status" value="1"/>
</dbReference>
<dbReference type="CDD" id="cd03801">
    <property type="entry name" value="GT4_PimA-like"/>
    <property type="match status" value="1"/>
</dbReference>
<dbReference type="GO" id="GO:0016757">
    <property type="term" value="F:glycosyltransferase activity"/>
    <property type="evidence" value="ECO:0007669"/>
    <property type="project" value="InterPro"/>
</dbReference>
<sequence>MKALFVFSSRAYKYKGKYYTVNLTPSTLHKLYFPYCEQLVLCLREKKVDSVDGLTYAEDENISYECAKIDSSIDFYLLKRPLLERTIKNAVRKSDYVIARMGLSGVIAAKYARRFHKPYVCEVVGPAYENLFYHSSLGKIAASYIEKMVKREIRKAKYVMYVTEKTLQKQYPTQGYTVGISDVEILNYNPANLENRINRIKNYRPDERLKLVTLGPVDKVIKGQIYVIQAIAELKKENYMFEYHLIGGGNPEKLMDLAKELGVEAQLFFAGTVSHKKVFDYLKNMDIYIQPSLVEGLPRAIIEAMSMALPCAGSNVDGIPELLEDEMIFEPKDVQGIMRVLKSLNRASMLRNSEFGFRKAFHFTEDEANRKRKEFWENFIKENFMK</sequence>
<protein>
    <submittedName>
        <fullName evidence="2">Glycosyltransferase</fullName>
    </submittedName>
</protein>
<dbReference type="PANTHER" id="PTHR12526">
    <property type="entry name" value="GLYCOSYLTRANSFERASE"/>
    <property type="match status" value="1"/>
</dbReference>
<evidence type="ECO:0000313" key="3">
    <source>
        <dbReference type="Proteomes" id="UP000460412"/>
    </source>
</evidence>
<feature type="domain" description="Glycosyl transferase family 1" evidence="1">
    <location>
        <begin position="198"/>
        <end position="344"/>
    </location>
</feature>
<comment type="caution">
    <text evidence="2">The sequence shown here is derived from an EMBL/GenBank/DDBJ whole genome shotgun (WGS) entry which is preliminary data.</text>
</comment>
<dbReference type="RefSeq" id="WP_159751369.1">
    <property type="nucleotide sequence ID" value="NZ_WUQX01000001.1"/>
</dbReference>
<dbReference type="Pfam" id="PF00534">
    <property type="entry name" value="Glycos_transf_1"/>
    <property type="match status" value="1"/>
</dbReference>